<evidence type="ECO:0000259" key="6">
    <source>
        <dbReference type="PROSITE" id="PS50102"/>
    </source>
</evidence>
<gene>
    <name evidence="7" type="ORF">OGAPHI_004067</name>
</gene>
<evidence type="ECO:0000313" key="7">
    <source>
        <dbReference type="EMBL" id="KAH3665878.1"/>
    </source>
</evidence>
<feature type="region of interest" description="Disordered" evidence="5">
    <location>
        <begin position="1"/>
        <end position="76"/>
    </location>
</feature>
<dbReference type="InterPro" id="IPR012677">
    <property type="entry name" value="Nucleotide-bd_a/b_plait_sf"/>
</dbReference>
<reference evidence="7" key="1">
    <citation type="journal article" date="2021" name="Open Biol.">
        <title>Shared evolutionary footprints suggest mitochondrial oxidative damage underlies multiple complex I losses in fungi.</title>
        <authorList>
            <person name="Schikora-Tamarit M.A."/>
            <person name="Marcet-Houben M."/>
            <person name="Nosek J."/>
            <person name="Gabaldon T."/>
        </authorList>
    </citation>
    <scope>NUCLEOTIDE SEQUENCE</scope>
    <source>
        <strain evidence="7">CBS6075</strain>
    </source>
</reference>
<proteinExistence type="predicted"/>
<organism evidence="7 8">
    <name type="scientific">Ogataea philodendri</name>
    <dbReference type="NCBI Taxonomy" id="1378263"/>
    <lineage>
        <taxon>Eukaryota</taxon>
        <taxon>Fungi</taxon>
        <taxon>Dikarya</taxon>
        <taxon>Ascomycota</taxon>
        <taxon>Saccharomycotina</taxon>
        <taxon>Pichiomycetes</taxon>
        <taxon>Pichiales</taxon>
        <taxon>Pichiaceae</taxon>
        <taxon>Ogataea</taxon>
    </lineage>
</organism>
<evidence type="ECO:0000256" key="2">
    <source>
        <dbReference type="ARBA" id="ARBA00022884"/>
    </source>
</evidence>
<sequence length="468" mass="53195">MQNLPRGPGGPQRDYRGGRNDRDGYRDRRDNHYRDYRHSYRGDYYDRQYGRPRNNRPSNGRPHYSDSQPPLHKIPRVSLWDKPAEGFEGVSAARAKACGLFTEPGASSRSTDKSEIQRLLSHATTNYRSSAFQDSKLTPLDSRMAKKLVLTADFAVVRPERVKKYLENFLLTNTIPNVSYDNVKLDLQPTADRNRMIVNTTRSMVATVLFALTGTDVPELNTMLTFDRPNEYVVFDPQDKTVPDEPLDEVIECNQLYAVRNVPFGTPREALVDLLKPFGKLRSLTQLLDKLSYESKGIAFFELLSDDSNVLDRLQELVIDDQELEVIKVCENSKHHYTQSAILSAETLFPTLQSTEKISKHAVSKVVQFINCLPVEDLVDSVRYNDFKVAFETECALHGQFEKVVIPKPPADFRPGMATRPEVGRIYVKFVSEEDASKCVSSLAGRSFNGRTILAAYFDEEDFDSNLL</sequence>
<dbReference type="Proteomes" id="UP000769157">
    <property type="component" value="Unassembled WGS sequence"/>
</dbReference>
<evidence type="ECO:0000256" key="5">
    <source>
        <dbReference type="SAM" id="MobiDB-lite"/>
    </source>
</evidence>
<dbReference type="InterPro" id="IPR000504">
    <property type="entry name" value="RRM_dom"/>
</dbReference>
<dbReference type="RefSeq" id="XP_046061082.1">
    <property type="nucleotide sequence ID" value="XM_046205104.1"/>
</dbReference>
<dbReference type="AlphaFoldDB" id="A0A9P8P5H2"/>
<evidence type="ECO:0000256" key="1">
    <source>
        <dbReference type="ARBA" id="ARBA00022664"/>
    </source>
</evidence>
<evidence type="ECO:0000256" key="4">
    <source>
        <dbReference type="PROSITE-ProRule" id="PRU00176"/>
    </source>
</evidence>
<feature type="domain" description="RRM" evidence="6">
    <location>
        <begin position="366"/>
        <end position="460"/>
    </location>
</feature>
<dbReference type="GO" id="GO:0006397">
    <property type="term" value="P:mRNA processing"/>
    <property type="evidence" value="ECO:0007669"/>
    <property type="project" value="UniProtKB-KW"/>
</dbReference>
<keyword evidence="1" id="KW-0507">mRNA processing</keyword>
<accession>A0A9P8P5H2</accession>
<dbReference type="CDD" id="cd00590">
    <property type="entry name" value="RRM_SF"/>
    <property type="match status" value="1"/>
</dbReference>
<reference evidence="7" key="2">
    <citation type="submission" date="2021-01" db="EMBL/GenBank/DDBJ databases">
        <authorList>
            <person name="Schikora-Tamarit M.A."/>
        </authorList>
    </citation>
    <scope>NUCLEOTIDE SEQUENCE</scope>
    <source>
        <strain evidence="7">CBS6075</strain>
    </source>
</reference>
<keyword evidence="2 4" id="KW-0694">RNA-binding</keyword>
<protein>
    <recommendedName>
        <fullName evidence="6">RRM domain-containing protein</fullName>
    </recommendedName>
</protein>
<keyword evidence="3" id="KW-0508">mRNA splicing</keyword>
<dbReference type="SMART" id="SM00361">
    <property type="entry name" value="RRM_1"/>
    <property type="match status" value="1"/>
</dbReference>
<dbReference type="InterPro" id="IPR003954">
    <property type="entry name" value="RRM_euk-type"/>
</dbReference>
<dbReference type="InterPro" id="IPR035979">
    <property type="entry name" value="RBD_domain_sf"/>
</dbReference>
<feature type="compositionally biased region" description="Low complexity" evidence="5">
    <location>
        <begin position="51"/>
        <end position="62"/>
    </location>
</feature>
<keyword evidence="8" id="KW-1185">Reference proteome</keyword>
<dbReference type="GeneID" id="70236032"/>
<evidence type="ECO:0000256" key="3">
    <source>
        <dbReference type="ARBA" id="ARBA00023187"/>
    </source>
</evidence>
<dbReference type="CDD" id="cd12232">
    <property type="entry name" value="RRM3_U2AF65"/>
    <property type="match status" value="1"/>
</dbReference>
<dbReference type="PANTHER" id="PTHR23139">
    <property type="entry name" value="RNA-BINDING PROTEIN"/>
    <property type="match status" value="1"/>
</dbReference>
<dbReference type="EMBL" id="JAEUBE010000295">
    <property type="protein sequence ID" value="KAH3665878.1"/>
    <property type="molecule type" value="Genomic_DNA"/>
</dbReference>
<dbReference type="OrthoDB" id="10266058at2759"/>
<dbReference type="GO" id="GO:0008380">
    <property type="term" value="P:RNA splicing"/>
    <property type="evidence" value="ECO:0007669"/>
    <property type="project" value="UniProtKB-KW"/>
</dbReference>
<comment type="caution">
    <text evidence="7">The sequence shown here is derived from an EMBL/GenBank/DDBJ whole genome shotgun (WGS) entry which is preliminary data.</text>
</comment>
<dbReference type="Gene3D" id="3.30.70.330">
    <property type="match status" value="3"/>
</dbReference>
<name>A0A9P8P5H2_9ASCO</name>
<dbReference type="SUPFAM" id="SSF54928">
    <property type="entry name" value="RNA-binding domain, RBD"/>
    <property type="match status" value="1"/>
</dbReference>
<feature type="compositionally biased region" description="Basic and acidic residues" evidence="5">
    <location>
        <begin position="13"/>
        <end position="49"/>
    </location>
</feature>
<dbReference type="PROSITE" id="PS50102">
    <property type="entry name" value="RRM"/>
    <property type="match status" value="1"/>
</dbReference>
<dbReference type="GO" id="GO:0003723">
    <property type="term" value="F:RNA binding"/>
    <property type="evidence" value="ECO:0007669"/>
    <property type="project" value="UniProtKB-UniRule"/>
</dbReference>
<evidence type="ECO:0000313" key="8">
    <source>
        <dbReference type="Proteomes" id="UP000769157"/>
    </source>
</evidence>